<dbReference type="InterPro" id="IPR025295">
    <property type="entry name" value="eCIS_core_dom"/>
</dbReference>
<dbReference type="Pfam" id="PF13699">
    <property type="entry name" value="eCIS_core"/>
    <property type="match status" value="1"/>
</dbReference>
<name>A0A944M5T6_9GAMM</name>
<dbReference type="Proteomes" id="UP000770889">
    <property type="component" value="Unassembled WGS sequence"/>
</dbReference>
<evidence type="ECO:0000256" key="1">
    <source>
        <dbReference type="SAM" id="MobiDB-lite"/>
    </source>
</evidence>
<feature type="region of interest" description="Disordered" evidence="1">
    <location>
        <begin position="1"/>
        <end position="36"/>
    </location>
</feature>
<feature type="compositionally biased region" description="Polar residues" evidence="1">
    <location>
        <begin position="1"/>
        <end position="17"/>
    </location>
</feature>
<comment type="caution">
    <text evidence="3">The sequence shown here is derived from an EMBL/GenBank/DDBJ whole genome shotgun (WGS) entry which is preliminary data.</text>
</comment>
<gene>
    <name evidence="3" type="ORF">KME65_03515</name>
</gene>
<protein>
    <submittedName>
        <fullName evidence="3">DUF4157 domain-containing protein</fullName>
    </submittedName>
</protein>
<feature type="region of interest" description="Disordered" evidence="1">
    <location>
        <begin position="278"/>
        <end position="297"/>
    </location>
</feature>
<evidence type="ECO:0000259" key="2">
    <source>
        <dbReference type="Pfam" id="PF13699"/>
    </source>
</evidence>
<accession>A0A944M5T6</accession>
<proteinExistence type="predicted"/>
<organism evidence="3 4">
    <name type="scientific">Candidatus Thiodiazotropha taylori</name>
    <dbReference type="NCBI Taxonomy" id="2792791"/>
    <lineage>
        <taxon>Bacteria</taxon>
        <taxon>Pseudomonadati</taxon>
        <taxon>Pseudomonadota</taxon>
        <taxon>Gammaproteobacteria</taxon>
        <taxon>Chromatiales</taxon>
        <taxon>Sedimenticolaceae</taxon>
        <taxon>Candidatus Thiodiazotropha</taxon>
    </lineage>
</organism>
<dbReference type="EMBL" id="JAHHGM010000002">
    <property type="protein sequence ID" value="MBT2988011.1"/>
    <property type="molecule type" value="Genomic_DNA"/>
</dbReference>
<feature type="domain" description="eCIS core" evidence="2">
    <location>
        <begin position="138"/>
        <end position="214"/>
    </location>
</feature>
<sequence length="416" mass="45825">MSRTQTRQALATTSGSEGQRGKAANLRISQPGDRSELEADRIADEVLRMPEPNTALGDVEGVPIQRKCAACEAGGAPCRACSLSAAPLPVSRTHGMLQRQPIEEEEELQLKSQPEAKADPTTGGGLKAVETIRRGGSPLPDPARRYFEPRFGRDLSDVRVHTGQAAAQATEAVNARAFTLGRSIAFAPGQFDPGGARGRKLLAHELAHVVQQGGVPRHSGEPVAINTLPAGDRPPILRSAFDRGQEELERQEEFLRERRARERTLLGPDLGRLVGRRRGLRPYRPGTPGQAAPPMSAQDTEALLQQNIAKMRPDIPEWWDATGMSEFDSDFYGMPGRFIFRGVEMSSWEVNYYFVSMAFAHQGWDWNEAQAMIWAWNKSQEVGINPYGGGGDMTPEMWFVAETAYYEELARMATEL</sequence>
<dbReference type="AlphaFoldDB" id="A0A944M5T6"/>
<reference evidence="3 4" key="1">
    <citation type="submission" date="2021-05" db="EMBL/GenBank/DDBJ databases">
        <title>Genetic and Functional Diversity in Clade A Lucinid endosymbionts from the Bahamas.</title>
        <authorList>
            <person name="Giani N.M."/>
            <person name="Engel A.S."/>
            <person name="Campbell B.J."/>
        </authorList>
    </citation>
    <scope>NUCLEOTIDE SEQUENCE [LARGE SCALE GENOMIC DNA]</scope>
    <source>
        <strain evidence="3">LUC16012Gg_MoonRockCtena</strain>
    </source>
</reference>
<feature type="region of interest" description="Disordered" evidence="1">
    <location>
        <begin position="104"/>
        <end position="145"/>
    </location>
</feature>
<evidence type="ECO:0000313" key="4">
    <source>
        <dbReference type="Proteomes" id="UP000770889"/>
    </source>
</evidence>
<evidence type="ECO:0000313" key="3">
    <source>
        <dbReference type="EMBL" id="MBT2988011.1"/>
    </source>
</evidence>